<dbReference type="PROSITE" id="PS00674">
    <property type="entry name" value="AAA"/>
    <property type="match status" value="1"/>
</dbReference>
<dbReference type="Pfam" id="PF00004">
    <property type="entry name" value="AAA"/>
    <property type="match status" value="1"/>
</dbReference>
<dbReference type="GO" id="GO:0005634">
    <property type="term" value="C:nucleus"/>
    <property type="evidence" value="ECO:0007669"/>
    <property type="project" value="TreeGrafter"/>
</dbReference>
<keyword evidence="1" id="KW-0547">Nucleotide-binding</keyword>
<dbReference type="InterPro" id="IPR003960">
    <property type="entry name" value="ATPase_AAA_CS"/>
</dbReference>
<keyword evidence="4" id="KW-1185">Reference proteome</keyword>
<dbReference type="InterPro" id="IPR027417">
    <property type="entry name" value="P-loop_NTPase"/>
</dbReference>
<dbReference type="CDD" id="cd19481">
    <property type="entry name" value="RecA-like_protease"/>
    <property type="match status" value="1"/>
</dbReference>
<reference evidence="3 4" key="1">
    <citation type="journal article" date="2014" name="PLoS Genet.">
        <title>Analysis of the Phlebiopsis gigantea genome, transcriptome and secretome provides insight into its pioneer colonization strategies of wood.</title>
        <authorList>
            <person name="Hori C."/>
            <person name="Ishida T."/>
            <person name="Igarashi K."/>
            <person name="Samejima M."/>
            <person name="Suzuki H."/>
            <person name="Master E."/>
            <person name="Ferreira P."/>
            <person name="Ruiz-Duenas F.J."/>
            <person name="Held B."/>
            <person name="Canessa P."/>
            <person name="Larrondo L.F."/>
            <person name="Schmoll M."/>
            <person name="Druzhinina I.S."/>
            <person name="Kubicek C.P."/>
            <person name="Gaskell J.A."/>
            <person name="Kersten P."/>
            <person name="St John F."/>
            <person name="Glasner J."/>
            <person name="Sabat G."/>
            <person name="Splinter BonDurant S."/>
            <person name="Syed K."/>
            <person name="Yadav J."/>
            <person name="Mgbeahuruike A.C."/>
            <person name="Kovalchuk A."/>
            <person name="Asiegbu F.O."/>
            <person name="Lackner G."/>
            <person name="Hoffmeister D."/>
            <person name="Rencoret J."/>
            <person name="Gutierrez A."/>
            <person name="Sun H."/>
            <person name="Lindquist E."/>
            <person name="Barry K."/>
            <person name="Riley R."/>
            <person name="Grigoriev I.V."/>
            <person name="Henrissat B."/>
            <person name="Kues U."/>
            <person name="Berka R.M."/>
            <person name="Martinez A.T."/>
            <person name="Covert S.F."/>
            <person name="Blanchette R.A."/>
            <person name="Cullen D."/>
        </authorList>
    </citation>
    <scope>NUCLEOTIDE SEQUENCE [LARGE SCALE GENOMIC DNA]</scope>
    <source>
        <strain evidence="3 4">11061_1 CR5-6</strain>
    </source>
</reference>
<evidence type="ECO:0000256" key="1">
    <source>
        <dbReference type="RuleBase" id="RU003651"/>
    </source>
</evidence>
<dbReference type="GO" id="GO:0042254">
    <property type="term" value="P:ribosome biogenesis"/>
    <property type="evidence" value="ECO:0007669"/>
    <property type="project" value="TreeGrafter"/>
</dbReference>
<dbReference type="GO" id="GO:1990275">
    <property type="term" value="F:preribosome binding"/>
    <property type="evidence" value="ECO:0007669"/>
    <property type="project" value="TreeGrafter"/>
</dbReference>
<gene>
    <name evidence="3" type="ORF">PHLGIDRAFT_78882</name>
</gene>
<feature type="non-terminal residue" evidence="3">
    <location>
        <position position="1"/>
    </location>
</feature>
<dbReference type="Proteomes" id="UP000053257">
    <property type="component" value="Unassembled WGS sequence"/>
</dbReference>
<evidence type="ECO:0000313" key="3">
    <source>
        <dbReference type="EMBL" id="KIP02623.1"/>
    </source>
</evidence>
<organism evidence="3 4">
    <name type="scientific">Phlebiopsis gigantea (strain 11061_1 CR5-6)</name>
    <name type="common">White-rot fungus</name>
    <name type="synonym">Peniophora gigantea</name>
    <dbReference type="NCBI Taxonomy" id="745531"/>
    <lineage>
        <taxon>Eukaryota</taxon>
        <taxon>Fungi</taxon>
        <taxon>Dikarya</taxon>
        <taxon>Basidiomycota</taxon>
        <taxon>Agaricomycotina</taxon>
        <taxon>Agaricomycetes</taxon>
        <taxon>Polyporales</taxon>
        <taxon>Phanerochaetaceae</taxon>
        <taxon>Phlebiopsis</taxon>
    </lineage>
</organism>
<dbReference type="InterPro" id="IPR050168">
    <property type="entry name" value="AAA_ATPase_domain"/>
</dbReference>
<protein>
    <recommendedName>
        <fullName evidence="2">AAA+ ATPase domain-containing protein</fullName>
    </recommendedName>
</protein>
<dbReference type="OrthoDB" id="2115716at2759"/>
<dbReference type="EMBL" id="KN840663">
    <property type="protein sequence ID" value="KIP02623.1"/>
    <property type="molecule type" value="Genomic_DNA"/>
</dbReference>
<dbReference type="PANTHER" id="PTHR23077:SF132">
    <property type="entry name" value="ATP-DEPENDENT ZN PROTEASE"/>
    <property type="match status" value="1"/>
</dbReference>
<evidence type="ECO:0000313" key="4">
    <source>
        <dbReference type="Proteomes" id="UP000053257"/>
    </source>
</evidence>
<dbReference type="GO" id="GO:0005524">
    <property type="term" value="F:ATP binding"/>
    <property type="evidence" value="ECO:0007669"/>
    <property type="project" value="UniProtKB-KW"/>
</dbReference>
<dbReference type="SMART" id="SM00382">
    <property type="entry name" value="AAA"/>
    <property type="match status" value="1"/>
</dbReference>
<evidence type="ECO:0000259" key="2">
    <source>
        <dbReference type="SMART" id="SM00382"/>
    </source>
</evidence>
<dbReference type="AlphaFoldDB" id="A0A0C3PC42"/>
<dbReference type="HOGENOM" id="CLU_945102_0_0_1"/>
<dbReference type="InterPro" id="IPR003593">
    <property type="entry name" value="AAA+_ATPase"/>
</dbReference>
<sequence>HALAAEVYRWANELKEELWVFEGGHWHKDKKLYKAVRAANWDDVVLDQRFKEGLRRDTQTFFASKGVYDSLGITWKRGILLLGPPGNGKTESIKALLSETKDVNPLYVKSFTTRMGPEHGIQAIFDHARTHVPCILILEDLDAMLLSEARPFFLNELDGLVRILTIATTNHPERIDDAILNRPSRFDVKYSFTLPDTALRETFANKWLAKVNAMSANTGVEFAAPEATASEVAEKTEGWSFAFLKELCVSILFRPSFSH</sequence>
<accession>A0A0C3PC42</accession>
<proteinExistence type="inferred from homology"/>
<feature type="domain" description="AAA+ ATPase" evidence="2">
    <location>
        <begin position="75"/>
        <end position="196"/>
    </location>
</feature>
<dbReference type="PANTHER" id="PTHR23077">
    <property type="entry name" value="AAA-FAMILY ATPASE"/>
    <property type="match status" value="1"/>
</dbReference>
<keyword evidence="1" id="KW-0067">ATP-binding</keyword>
<dbReference type="STRING" id="745531.A0A0C3PC42"/>
<dbReference type="SUPFAM" id="SSF52540">
    <property type="entry name" value="P-loop containing nucleoside triphosphate hydrolases"/>
    <property type="match status" value="1"/>
</dbReference>
<name>A0A0C3PC42_PHLG1</name>
<dbReference type="GO" id="GO:0016887">
    <property type="term" value="F:ATP hydrolysis activity"/>
    <property type="evidence" value="ECO:0007669"/>
    <property type="project" value="InterPro"/>
</dbReference>
<dbReference type="InterPro" id="IPR003959">
    <property type="entry name" value="ATPase_AAA_core"/>
</dbReference>
<dbReference type="Gene3D" id="3.40.50.300">
    <property type="entry name" value="P-loop containing nucleotide triphosphate hydrolases"/>
    <property type="match status" value="1"/>
</dbReference>
<dbReference type="GO" id="GO:0003723">
    <property type="term" value="F:RNA binding"/>
    <property type="evidence" value="ECO:0007669"/>
    <property type="project" value="TreeGrafter"/>
</dbReference>
<dbReference type="Gene3D" id="1.10.8.60">
    <property type="match status" value="1"/>
</dbReference>
<comment type="similarity">
    <text evidence="1">Belongs to the AAA ATPase family.</text>
</comment>